<evidence type="ECO:0000256" key="1">
    <source>
        <dbReference type="SAM" id="SignalP"/>
    </source>
</evidence>
<dbReference type="EMBL" id="ML180544">
    <property type="protein sequence ID" value="THU77129.1"/>
    <property type="molecule type" value="Genomic_DNA"/>
</dbReference>
<dbReference type="AlphaFoldDB" id="A0A4S8KNF1"/>
<dbReference type="GO" id="GO:0003676">
    <property type="term" value="F:nucleic acid binding"/>
    <property type="evidence" value="ECO:0007669"/>
    <property type="project" value="InterPro"/>
</dbReference>
<keyword evidence="3" id="KW-1185">Reference proteome</keyword>
<protein>
    <recommendedName>
        <fullName evidence="4">Integrase zinc-binding domain-containing protein</fullName>
    </recommendedName>
</protein>
<accession>A0A4S8KNF1</accession>
<feature type="non-terminal residue" evidence="2">
    <location>
        <position position="176"/>
    </location>
</feature>
<sequence length="176" mass="20449">CGDSRGKWPLYLAAALLAIRITASRSTGYAPYYLLYGIHPVLSFDVTEHAWQTLDWDRVRTHEDLVAIRILQLKQRDPELLEAYDSVRKSRQCAIDDLERKLGGKFDFHEYEEGMYVWLRESQLDELKGGKGLPTYSGPYIIHEKRSTGSYILRELNGVILPGHVNAQRLRLFYYR</sequence>
<gene>
    <name evidence="2" type="ORF">K435DRAFT_640090</name>
</gene>
<dbReference type="InterPro" id="IPR036397">
    <property type="entry name" value="RNaseH_sf"/>
</dbReference>
<evidence type="ECO:0000313" key="2">
    <source>
        <dbReference type="EMBL" id="THU77129.1"/>
    </source>
</evidence>
<feature type="signal peptide" evidence="1">
    <location>
        <begin position="1"/>
        <end position="24"/>
    </location>
</feature>
<feature type="chain" id="PRO_5020323211" description="Integrase zinc-binding domain-containing protein" evidence="1">
    <location>
        <begin position="25"/>
        <end position="176"/>
    </location>
</feature>
<organism evidence="2 3">
    <name type="scientific">Dendrothele bispora (strain CBS 962.96)</name>
    <dbReference type="NCBI Taxonomy" id="1314807"/>
    <lineage>
        <taxon>Eukaryota</taxon>
        <taxon>Fungi</taxon>
        <taxon>Dikarya</taxon>
        <taxon>Basidiomycota</taxon>
        <taxon>Agaricomycotina</taxon>
        <taxon>Agaricomycetes</taxon>
        <taxon>Agaricomycetidae</taxon>
        <taxon>Agaricales</taxon>
        <taxon>Agaricales incertae sedis</taxon>
        <taxon>Dendrothele</taxon>
    </lineage>
</organism>
<proteinExistence type="predicted"/>
<feature type="non-terminal residue" evidence="2">
    <location>
        <position position="1"/>
    </location>
</feature>
<reference evidence="2 3" key="1">
    <citation type="journal article" date="2019" name="Nat. Ecol. Evol.">
        <title>Megaphylogeny resolves global patterns of mushroom evolution.</title>
        <authorList>
            <person name="Varga T."/>
            <person name="Krizsan K."/>
            <person name="Foldi C."/>
            <person name="Dima B."/>
            <person name="Sanchez-Garcia M."/>
            <person name="Sanchez-Ramirez S."/>
            <person name="Szollosi G.J."/>
            <person name="Szarkandi J.G."/>
            <person name="Papp V."/>
            <person name="Albert L."/>
            <person name="Andreopoulos W."/>
            <person name="Angelini C."/>
            <person name="Antonin V."/>
            <person name="Barry K.W."/>
            <person name="Bougher N.L."/>
            <person name="Buchanan P."/>
            <person name="Buyck B."/>
            <person name="Bense V."/>
            <person name="Catcheside P."/>
            <person name="Chovatia M."/>
            <person name="Cooper J."/>
            <person name="Damon W."/>
            <person name="Desjardin D."/>
            <person name="Finy P."/>
            <person name="Geml J."/>
            <person name="Haridas S."/>
            <person name="Hughes K."/>
            <person name="Justo A."/>
            <person name="Karasinski D."/>
            <person name="Kautmanova I."/>
            <person name="Kiss B."/>
            <person name="Kocsube S."/>
            <person name="Kotiranta H."/>
            <person name="LaButti K.M."/>
            <person name="Lechner B.E."/>
            <person name="Liimatainen K."/>
            <person name="Lipzen A."/>
            <person name="Lukacs Z."/>
            <person name="Mihaltcheva S."/>
            <person name="Morgado L.N."/>
            <person name="Niskanen T."/>
            <person name="Noordeloos M.E."/>
            <person name="Ohm R.A."/>
            <person name="Ortiz-Santana B."/>
            <person name="Ovrebo C."/>
            <person name="Racz N."/>
            <person name="Riley R."/>
            <person name="Savchenko A."/>
            <person name="Shiryaev A."/>
            <person name="Soop K."/>
            <person name="Spirin V."/>
            <person name="Szebenyi C."/>
            <person name="Tomsovsky M."/>
            <person name="Tulloss R.E."/>
            <person name="Uehling J."/>
            <person name="Grigoriev I.V."/>
            <person name="Vagvolgyi C."/>
            <person name="Papp T."/>
            <person name="Martin F.M."/>
            <person name="Miettinen O."/>
            <person name="Hibbett D.S."/>
            <person name="Nagy L.G."/>
        </authorList>
    </citation>
    <scope>NUCLEOTIDE SEQUENCE [LARGE SCALE GENOMIC DNA]</scope>
    <source>
        <strain evidence="2 3">CBS 962.96</strain>
    </source>
</reference>
<dbReference type="OrthoDB" id="3235313at2759"/>
<evidence type="ECO:0000313" key="3">
    <source>
        <dbReference type="Proteomes" id="UP000297245"/>
    </source>
</evidence>
<dbReference type="Gene3D" id="3.30.420.10">
    <property type="entry name" value="Ribonuclease H-like superfamily/Ribonuclease H"/>
    <property type="match status" value="1"/>
</dbReference>
<dbReference type="Proteomes" id="UP000297245">
    <property type="component" value="Unassembled WGS sequence"/>
</dbReference>
<name>A0A4S8KNF1_DENBC</name>
<evidence type="ECO:0008006" key="4">
    <source>
        <dbReference type="Google" id="ProtNLM"/>
    </source>
</evidence>
<keyword evidence="1" id="KW-0732">Signal</keyword>